<protein>
    <recommendedName>
        <fullName evidence="4">DUF2325 domain-containing protein</fullName>
    </recommendedName>
</protein>
<dbReference type="Pfam" id="PF10087">
    <property type="entry name" value="DUF2325"/>
    <property type="match status" value="1"/>
</dbReference>
<dbReference type="AlphaFoldDB" id="A0A1M6E202"/>
<dbReference type="Proteomes" id="UP000184342">
    <property type="component" value="Unassembled WGS sequence"/>
</dbReference>
<dbReference type="RefSeq" id="WP_073993103.1">
    <property type="nucleotide sequence ID" value="NZ_FQYT01000007.1"/>
</dbReference>
<organism evidence="2 3">
    <name type="scientific">Parasporobacterium paucivorans DSM 15970</name>
    <dbReference type="NCBI Taxonomy" id="1122934"/>
    <lineage>
        <taxon>Bacteria</taxon>
        <taxon>Bacillati</taxon>
        <taxon>Bacillota</taxon>
        <taxon>Clostridia</taxon>
        <taxon>Lachnospirales</taxon>
        <taxon>Lachnospiraceae</taxon>
        <taxon>Parasporobacterium</taxon>
    </lineage>
</organism>
<proteinExistence type="inferred from homology"/>
<name>A0A1M6E202_9FIRM</name>
<keyword evidence="3" id="KW-1185">Reference proteome</keyword>
<accession>A0A1M6E202</accession>
<sequence length="94" mass="11013">MAILIVGADRLGNINREIYNNCNEDIIHWTGRTKIGSKKYVIPNDVSRIFVFCDFINHNLMHLIKKQAKRNNVQIFYSRRSMAILNEKEAQQYG</sequence>
<evidence type="ECO:0000256" key="1">
    <source>
        <dbReference type="ARBA" id="ARBA00007189"/>
    </source>
</evidence>
<gene>
    <name evidence="2" type="ORF">SAMN02745691_00835</name>
</gene>
<evidence type="ECO:0000313" key="3">
    <source>
        <dbReference type="Proteomes" id="UP000184342"/>
    </source>
</evidence>
<comment type="similarity">
    <text evidence="1">Belongs to the UPF0751 family.</text>
</comment>
<evidence type="ECO:0008006" key="4">
    <source>
        <dbReference type="Google" id="ProtNLM"/>
    </source>
</evidence>
<dbReference type="STRING" id="1122934.SAMN02745691_00835"/>
<dbReference type="EMBL" id="FQYT01000007">
    <property type="protein sequence ID" value="SHI79554.1"/>
    <property type="molecule type" value="Genomic_DNA"/>
</dbReference>
<reference evidence="2 3" key="1">
    <citation type="submission" date="2016-11" db="EMBL/GenBank/DDBJ databases">
        <authorList>
            <person name="Jaros S."/>
            <person name="Januszkiewicz K."/>
            <person name="Wedrychowicz H."/>
        </authorList>
    </citation>
    <scope>NUCLEOTIDE SEQUENCE [LARGE SCALE GENOMIC DNA]</scope>
    <source>
        <strain evidence="2 3">DSM 15970</strain>
    </source>
</reference>
<dbReference type="OrthoDB" id="5324142at2"/>
<dbReference type="InterPro" id="IPR016772">
    <property type="entry name" value="UCP020408"/>
</dbReference>
<evidence type="ECO:0000313" key="2">
    <source>
        <dbReference type="EMBL" id="SHI79554.1"/>
    </source>
</evidence>